<accession>A0A077Y8B6</accession>
<feature type="chain" id="PRO_5014501936" evidence="2">
    <location>
        <begin position="20"/>
        <end position="1615"/>
    </location>
</feature>
<evidence type="ECO:0000256" key="1">
    <source>
        <dbReference type="SAM" id="Coils"/>
    </source>
</evidence>
<dbReference type="OrthoDB" id="414826at2759"/>
<dbReference type="InterPro" id="IPR051957">
    <property type="entry name" value="CRISP-LCCL_domain"/>
</dbReference>
<proteinExistence type="predicted"/>
<dbReference type="VEuPathDB" id="PlasmoDB:PYYM_1301400"/>
<dbReference type="PROSITE" id="PS50820">
    <property type="entry name" value="LCCL"/>
    <property type="match status" value="1"/>
</dbReference>
<dbReference type="Gene3D" id="2.80.10.50">
    <property type="match status" value="1"/>
</dbReference>
<dbReference type="InterPro" id="IPR008979">
    <property type="entry name" value="Galactose-bd-like_sf"/>
</dbReference>
<reference evidence="5" key="4">
    <citation type="submission" date="2019-05" db="EMBL/GenBank/DDBJ databases">
        <authorList>
            <consortium name="Pathogen Informatics"/>
        </authorList>
    </citation>
    <scope>NUCLEOTIDE SEQUENCE</scope>
    <source>
        <strain evidence="5">17X</strain>
    </source>
</reference>
<dbReference type="SMART" id="SM00603">
    <property type="entry name" value="LCCL"/>
    <property type="match status" value="1"/>
</dbReference>
<dbReference type="RefSeq" id="XP_022813478.1">
    <property type="nucleotide sequence ID" value="XM_022956987.1"/>
</dbReference>
<feature type="domain" description="LCCL" evidence="3">
    <location>
        <begin position="749"/>
        <end position="846"/>
    </location>
</feature>
<dbReference type="SUPFAM" id="SSF49785">
    <property type="entry name" value="Galactose-binding domain-like"/>
    <property type="match status" value="1"/>
</dbReference>
<dbReference type="InterPro" id="IPR000421">
    <property type="entry name" value="FA58C"/>
</dbReference>
<dbReference type="Proteomes" id="UP000072874">
    <property type="component" value="Chromosome 13"/>
</dbReference>
<evidence type="ECO:0000259" key="3">
    <source>
        <dbReference type="PROSITE" id="PS50820"/>
    </source>
</evidence>
<dbReference type="PANTHER" id="PTHR31331:SF1">
    <property type="entry name" value="CYSTEINE RICH SECRETORY PROTEIN LCCL DOMAIN CONTAINING 2"/>
    <property type="match status" value="1"/>
</dbReference>
<reference evidence="6 7" key="1">
    <citation type="journal article" date="2014" name="BMC Biol.">
        <title>A comprehensive evaluation of rodent malaria parasite genomes and gene expression.</title>
        <authorList>
            <person name="Otto T.D."/>
            <person name="Bohme U."/>
            <person name="Jackson A.P."/>
            <person name="Hunt M."/>
            <person name="Franke-Fayard B."/>
            <person name="Hoeijmakers W.A."/>
            <person name="Religa A.A."/>
            <person name="Robertson L."/>
            <person name="Sanders M."/>
            <person name="Ogun S.A."/>
            <person name="Cunningham D."/>
            <person name="Erhart A."/>
            <person name="Billker O."/>
            <person name="Khan S.M."/>
            <person name="Stunnenberg H.G."/>
            <person name="Langhorne J."/>
            <person name="Holder A.A."/>
            <person name="Waters A.P."/>
            <person name="Newbold C.I."/>
            <person name="Pain A."/>
            <person name="Berriman M."/>
            <person name="Janse C.J."/>
        </authorList>
    </citation>
    <scope>NUCLEOTIDE SEQUENCE [LARGE SCALE GENOMIC DNA]</scope>
    <source>
        <strain evidence="5 6">17X</strain>
        <strain evidence="4 7">YM</strain>
    </source>
</reference>
<dbReference type="CDD" id="cd00161">
    <property type="entry name" value="beta-trefoil_Ricin-like"/>
    <property type="match status" value="1"/>
</dbReference>
<dbReference type="InterPro" id="IPR035992">
    <property type="entry name" value="Ricin_B-like_lectins"/>
</dbReference>
<evidence type="ECO:0000313" key="4">
    <source>
        <dbReference type="EMBL" id="CDU19666.1"/>
    </source>
</evidence>
<dbReference type="OMA" id="NFCEECC"/>
<reference evidence="4" key="2">
    <citation type="submission" date="2014-05" db="EMBL/GenBank/DDBJ databases">
        <authorList>
            <person name="Aslett A.Martin."/>
            <person name="De Silva Nishadi"/>
        </authorList>
    </citation>
    <scope>NUCLEOTIDE SEQUENCE</scope>
    <source>
        <strain evidence="4">YM</strain>
    </source>
</reference>
<dbReference type="InterPro" id="IPR004043">
    <property type="entry name" value="LCCL"/>
</dbReference>
<dbReference type="SUPFAM" id="SSF56496">
    <property type="entry name" value="Fibrinogen C-terminal domain-like"/>
    <property type="match status" value="1"/>
</dbReference>
<protein>
    <submittedName>
        <fullName evidence="4">LCCL domain-containing protein</fullName>
    </submittedName>
</protein>
<dbReference type="Gene3D" id="3.90.215.10">
    <property type="entry name" value="Gamma Fibrinogen, chain A, domain 1"/>
    <property type="match status" value="1"/>
</dbReference>
<dbReference type="SUPFAM" id="SSF50370">
    <property type="entry name" value="Ricin B-like lectins"/>
    <property type="match status" value="1"/>
</dbReference>
<dbReference type="EMBL" id="LK934641">
    <property type="protein sequence ID" value="CDU19666.1"/>
    <property type="molecule type" value="Genomic_DNA"/>
</dbReference>
<dbReference type="PANTHER" id="PTHR31331">
    <property type="entry name" value="LCCL DOMAIN PROTEIN (AFU_ORTHOLOGUE AFUA_5G08630)"/>
    <property type="match status" value="1"/>
</dbReference>
<dbReference type="InterPro" id="IPR014716">
    <property type="entry name" value="Fibrinogen_a/b/g_C_1"/>
</dbReference>
<feature type="signal peptide" evidence="2">
    <location>
        <begin position="1"/>
        <end position="19"/>
    </location>
</feature>
<dbReference type="PROSITE" id="PS50231">
    <property type="entry name" value="RICIN_B_LECTIN"/>
    <property type="match status" value="1"/>
</dbReference>
<evidence type="ECO:0000256" key="2">
    <source>
        <dbReference type="SAM" id="SignalP"/>
    </source>
</evidence>
<name>A0A077Y8B6_PLAYE</name>
<dbReference type="Gene3D" id="2.60.120.260">
    <property type="entry name" value="Galactose-binding domain-like"/>
    <property type="match status" value="1"/>
</dbReference>
<evidence type="ECO:0000313" key="5">
    <source>
        <dbReference type="EMBL" id="VTZ80423.1"/>
    </source>
</evidence>
<feature type="coiled-coil region" evidence="1">
    <location>
        <begin position="502"/>
        <end position="529"/>
    </location>
</feature>
<evidence type="ECO:0000313" key="7">
    <source>
        <dbReference type="Proteomes" id="UP000072904"/>
    </source>
</evidence>
<dbReference type="EMBL" id="LM993667">
    <property type="protein sequence ID" value="VTZ80423.1"/>
    <property type="molecule type" value="Genomic_DNA"/>
</dbReference>
<keyword evidence="2" id="KW-0732">Signal</keyword>
<dbReference type="InterPro" id="IPR036609">
    <property type="entry name" value="LCCL_sf"/>
</dbReference>
<dbReference type="KEGG" id="pyo:PY17X_1304300"/>
<keyword evidence="1" id="KW-0175">Coiled coil</keyword>
<evidence type="ECO:0000313" key="6">
    <source>
        <dbReference type="Proteomes" id="UP000072874"/>
    </source>
</evidence>
<dbReference type="GeneID" id="3791366"/>
<dbReference type="VEuPathDB" id="PlasmoDB:PY05554"/>
<dbReference type="Gene3D" id="2.170.130.20">
    <property type="entry name" value="LCCL-like domain"/>
    <property type="match status" value="1"/>
</dbReference>
<dbReference type="Proteomes" id="UP000072904">
    <property type="component" value="Chromosome 13"/>
</dbReference>
<dbReference type="Gene3D" id="2.60.120.560">
    <property type="entry name" value="Exo-inulinase, domain 1"/>
    <property type="match status" value="1"/>
</dbReference>
<dbReference type="Pfam" id="PF03815">
    <property type="entry name" value="LCCL"/>
    <property type="match status" value="1"/>
</dbReference>
<gene>
    <name evidence="5" type="ORF">PY17X_1304300</name>
    <name evidence="4" type="ORF">PYYM_1301400</name>
</gene>
<dbReference type="VEuPathDB" id="PlasmoDB:Py17XNL_001302913"/>
<dbReference type="VEuPathDB" id="PlasmoDB:PY17X_1304300"/>
<reference evidence="5" key="3">
    <citation type="submission" date="2014-05" db="EMBL/GenBank/DDBJ databases">
        <authorList>
            <person name="Aslett M.A."/>
            <person name="De Silva N."/>
        </authorList>
    </citation>
    <scope>NUCLEOTIDE SEQUENCE</scope>
    <source>
        <strain evidence="5">17X</strain>
    </source>
</reference>
<dbReference type="SUPFAM" id="SSF69848">
    <property type="entry name" value="LCCL domain"/>
    <property type="match status" value="1"/>
</dbReference>
<dbReference type="Pfam" id="PF00754">
    <property type="entry name" value="F5_F8_type_C"/>
    <property type="match status" value="1"/>
</dbReference>
<dbReference type="InterPro" id="IPR036056">
    <property type="entry name" value="Fibrinogen-like_C"/>
</dbReference>
<organism evidence="4 7">
    <name type="scientific">Plasmodium yoelii</name>
    <dbReference type="NCBI Taxonomy" id="5861"/>
    <lineage>
        <taxon>Eukaryota</taxon>
        <taxon>Sar</taxon>
        <taxon>Alveolata</taxon>
        <taxon>Apicomplexa</taxon>
        <taxon>Aconoidasida</taxon>
        <taxon>Haemosporida</taxon>
        <taxon>Plasmodiidae</taxon>
        <taxon>Plasmodium</taxon>
        <taxon>Plasmodium (Vinckeia)</taxon>
    </lineage>
</organism>
<sequence length="1615" mass="183884">MNYLFYLVLSVILNCFVKGQESATNFYKFIDSFASSTYISEESGSSLYDAKRAIQNNPSYWCSAGNHLKDEEITWTGYLNTKGFVKGVKISWEYSPELVSIFVSSDGEHYKNVIPYKKISSTESSFDEIYFFKKLEEVISIKIGLKNAIHKYFGIREVKIIGGGNPYFLLLSGITSEQEMCLQVEEGLINNDNTSVILDSCINALASGDGRELWKTNSNNQIISALSDPPKCLAVINVDNLENNKLVLYDCLRALEDGDGKSNWVFESNSQIRLQRSGEPLCISQKNVHGNIPGIHDILLNIDASVDATSILDDDHNADNTIDGNLNSFWASSIFGDSYEHLVYFIIDLNKFVEISRIKVFWEYPPLHYIISFSTEKDNYKIVAENLANPSFITIDSLKNIETRYIKISMIKPHPKHGEMDGQFLYGIRSIEVQANNLESVLNFCRDAANSDDARDKYFIEYISEFDKNLSNKLINLEDDVSKNVSSISDKLSKLEEVLPNIETCLNEKKEYETKLKVSMEQVIELNDKITTLESVDLIHSNDLLRLGISPGDSSSYPANDCSVIKNSQEVPMSGFYWIKPKCSPEPLRVYCDMDSSTSLYVWNGHSPKSPDHLITNIINSVDDIRKHCAEVGLEPLVLKSTDQLNSLIFALKKMGFILNGKINIPLAYDYSCNYGSCSGKFHDLLNGNVDLTTLIYFKGAESPNSTSIRQTAGISYDDGSFKFFNLETSDISAIVCSTNSSENDFSMQYLSIECDTTALDDDFNGIVNTNIVALCPLGCDNERFKEFNVYGSNGVYSDSSSICRASIHAGVIDKQGGLVNVTIESGLDYYKGSISNNIESISLNKGGNESLLDIITNEKKEDIKEETSIINHRTIRISNLSQDCPIDLFEYKQLSFIEKGNLKKNEQNEEKIAEYNESNESYKTHEIINDLLKNIDAIHGVDPSVISIIQDETVRVIEKAKKEFAPADILSKKQIDDTINLYNLTENLALYLYDLSGKYINDLEKVKERLEELKKIQRIVHNFGTFKLNYESMNFSSYFYVFDSKLIKNKPSVWGYVDTEILGHKNSIGQMSSISNREIGEGYFAKLKGLNFYDFEIRVSVLSKGTGCAGIAFRAKDDFNFYLFDICDQDGVRRLSKIENGHADILKEKYGEFSINNKWSTYKITTSHANIDIYEIDDKLNEMKILSSLDEKFLSGTVGLYSQINGQGTFFDGLEIIAKPCSELSKNGKHEKKQNYNCPYYKENYDNDLFPYTIINDVEYKWGFANEDDSDYLFCKKIENIDNESNENYKSDKLYDTIALLKQRKCSDGILNFDMNYSLSKENKNLDRNKPHIYILFNFVNENNFNALEIRQDSLKLTSYKDSKTVTLSEFNDHDKITKTLEQDEWFHVNVKFDKLKFKAVVSNNNGYEIELDANNIDTDSIDLGNVGFSVNNFDEVKFDSITLSSNVLNSNESFIESKTKTWGTCEKSIHVLNRRSSCETDIHPNQKKEKHINCIKNFCEECCLHHTKMLDSNERKQCEKHCKRNDGLAEKMQKLFEKFINKCVSLEENKDYENCDDNDLNCRSKTCILCCEQNDVVDSDDIEEISFHKSKDIQKEETIECQFQCKITHGITE</sequence>